<dbReference type="Proteomes" id="UP000762676">
    <property type="component" value="Unassembled WGS sequence"/>
</dbReference>
<evidence type="ECO:0000313" key="1">
    <source>
        <dbReference type="EMBL" id="GFR63735.1"/>
    </source>
</evidence>
<dbReference type="InterPro" id="IPR043504">
    <property type="entry name" value="Peptidase_S1_PA_chymotrypsin"/>
</dbReference>
<protein>
    <recommendedName>
        <fullName evidence="3">Peptidase S1 domain-containing protein</fullName>
    </recommendedName>
</protein>
<dbReference type="SUPFAM" id="SSF50494">
    <property type="entry name" value="Trypsin-like serine proteases"/>
    <property type="match status" value="1"/>
</dbReference>
<accession>A0AAV4ET21</accession>
<proteinExistence type="predicted"/>
<evidence type="ECO:0008006" key="3">
    <source>
        <dbReference type="Google" id="ProtNLM"/>
    </source>
</evidence>
<dbReference type="Gene3D" id="2.40.10.10">
    <property type="entry name" value="Trypsin-like serine proteases"/>
    <property type="match status" value="2"/>
</dbReference>
<organism evidence="1 2">
    <name type="scientific">Elysia marginata</name>
    <dbReference type="NCBI Taxonomy" id="1093978"/>
    <lineage>
        <taxon>Eukaryota</taxon>
        <taxon>Metazoa</taxon>
        <taxon>Spiralia</taxon>
        <taxon>Lophotrochozoa</taxon>
        <taxon>Mollusca</taxon>
        <taxon>Gastropoda</taxon>
        <taxon>Heterobranchia</taxon>
        <taxon>Euthyneura</taxon>
        <taxon>Panpulmonata</taxon>
        <taxon>Sacoglossa</taxon>
        <taxon>Placobranchoidea</taxon>
        <taxon>Plakobranchidae</taxon>
        <taxon>Elysia</taxon>
    </lineage>
</organism>
<sequence length="285" mass="31990">MEGTRRWNKCAKNPGHPTFIPVTEFSIGHLPQPYQIPEVFDLITNITERTVRLRVGYTSLARPDGYVFSEFRGQKTSHAGSGWVRDLEVRNSPCRCRACDSKKTLYNKWWLIRVYTSCHVVYDTSEAVETDVDLFYDSEASRKPGGGMVTIQGIKATYRDEDHDSCKFYCATHDEQLIKKLTVLTSRWEKIPKGLMDVESLCVVISHPHGKSKHITVGEMKGSTEEIFGLTKTYNTDTCGGSSGAPVVFPRRRADQKGWVPIMFAHSQGLGNGLNKSAIGASRSY</sequence>
<dbReference type="EMBL" id="BMAT01003862">
    <property type="protein sequence ID" value="GFR63735.1"/>
    <property type="molecule type" value="Genomic_DNA"/>
</dbReference>
<dbReference type="InterPro" id="IPR009003">
    <property type="entry name" value="Peptidase_S1_PA"/>
</dbReference>
<name>A0AAV4ET21_9GAST</name>
<comment type="caution">
    <text evidence="1">The sequence shown here is derived from an EMBL/GenBank/DDBJ whole genome shotgun (WGS) entry which is preliminary data.</text>
</comment>
<dbReference type="AlphaFoldDB" id="A0AAV4ET21"/>
<evidence type="ECO:0000313" key="2">
    <source>
        <dbReference type="Proteomes" id="UP000762676"/>
    </source>
</evidence>
<gene>
    <name evidence="1" type="ORF">ElyMa_001903400</name>
</gene>
<keyword evidence="2" id="KW-1185">Reference proteome</keyword>
<reference evidence="1 2" key="1">
    <citation type="journal article" date="2021" name="Elife">
        <title>Chloroplast acquisition without the gene transfer in kleptoplastic sea slugs, Plakobranchus ocellatus.</title>
        <authorList>
            <person name="Maeda T."/>
            <person name="Takahashi S."/>
            <person name="Yoshida T."/>
            <person name="Shimamura S."/>
            <person name="Takaki Y."/>
            <person name="Nagai Y."/>
            <person name="Toyoda A."/>
            <person name="Suzuki Y."/>
            <person name="Arimoto A."/>
            <person name="Ishii H."/>
            <person name="Satoh N."/>
            <person name="Nishiyama T."/>
            <person name="Hasebe M."/>
            <person name="Maruyama T."/>
            <person name="Minagawa J."/>
            <person name="Obokata J."/>
            <person name="Shigenobu S."/>
        </authorList>
    </citation>
    <scope>NUCLEOTIDE SEQUENCE [LARGE SCALE GENOMIC DNA]</scope>
</reference>